<keyword evidence="7" id="KW-1185">Reference proteome</keyword>
<proteinExistence type="predicted"/>
<keyword evidence="2 4" id="KW-0238">DNA-binding</keyword>
<dbReference type="InterPro" id="IPR054126">
    <property type="entry name" value="CprB_TetR_C"/>
</dbReference>
<evidence type="ECO:0000313" key="7">
    <source>
        <dbReference type="Proteomes" id="UP001139158"/>
    </source>
</evidence>
<dbReference type="InterPro" id="IPR009057">
    <property type="entry name" value="Homeodomain-like_sf"/>
</dbReference>
<feature type="DNA-binding region" description="H-T-H motif" evidence="4">
    <location>
        <begin position="29"/>
        <end position="48"/>
    </location>
</feature>
<protein>
    <submittedName>
        <fullName evidence="6">TetR/AcrR family transcriptional regulator</fullName>
    </submittedName>
</protein>
<dbReference type="Proteomes" id="UP001139158">
    <property type="component" value="Unassembled WGS sequence"/>
</dbReference>
<dbReference type="Pfam" id="PF21935">
    <property type="entry name" value="TetR_C_45"/>
    <property type="match status" value="1"/>
</dbReference>
<dbReference type="NCBIfam" id="NF041196">
    <property type="entry name" value="ScbR_bind_reg"/>
    <property type="match status" value="1"/>
</dbReference>
<dbReference type="SUPFAM" id="SSF46689">
    <property type="entry name" value="Homeodomain-like"/>
    <property type="match status" value="1"/>
</dbReference>
<evidence type="ECO:0000256" key="4">
    <source>
        <dbReference type="PROSITE-ProRule" id="PRU00335"/>
    </source>
</evidence>
<evidence type="ECO:0000256" key="3">
    <source>
        <dbReference type="ARBA" id="ARBA00023163"/>
    </source>
</evidence>
<evidence type="ECO:0000256" key="1">
    <source>
        <dbReference type="ARBA" id="ARBA00023015"/>
    </source>
</evidence>
<accession>A0A9X1SFC9</accession>
<reference evidence="6" key="1">
    <citation type="submission" date="2021-10" db="EMBL/GenBank/DDBJ databases">
        <title>Novel species in genus Arthrobacter.</title>
        <authorList>
            <person name="Liu Y."/>
        </authorList>
    </citation>
    <scope>NUCLEOTIDE SEQUENCE</scope>
    <source>
        <strain evidence="6">Zg-Y453</strain>
    </source>
</reference>
<dbReference type="PROSITE" id="PS50977">
    <property type="entry name" value="HTH_TETR_2"/>
    <property type="match status" value="1"/>
</dbReference>
<dbReference type="PANTHER" id="PTHR47506">
    <property type="entry name" value="TRANSCRIPTIONAL REGULATORY PROTEIN"/>
    <property type="match status" value="1"/>
</dbReference>
<dbReference type="InterPro" id="IPR047923">
    <property type="entry name" value="ArpA-like"/>
</dbReference>
<dbReference type="Pfam" id="PF00440">
    <property type="entry name" value="TetR_N"/>
    <property type="match status" value="1"/>
</dbReference>
<dbReference type="InterPro" id="IPR001647">
    <property type="entry name" value="HTH_TetR"/>
</dbReference>
<keyword evidence="1" id="KW-0805">Transcription regulation</keyword>
<dbReference type="GO" id="GO:0003677">
    <property type="term" value="F:DNA binding"/>
    <property type="evidence" value="ECO:0007669"/>
    <property type="project" value="UniProtKB-UniRule"/>
</dbReference>
<dbReference type="InterPro" id="IPR036271">
    <property type="entry name" value="Tet_transcr_reg_TetR-rel_C_sf"/>
</dbReference>
<comment type="caution">
    <text evidence="6">The sequence shown here is derived from an EMBL/GenBank/DDBJ whole genome shotgun (WGS) entry which is preliminary data.</text>
</comment>
<gene>
    <name evidence="6" type="ORF">LJ757_11880</name>
</gene>
<organism evidence="6 7">
    <name type="scientific">Arthrobacter caoxuetaonis</name>
    <dbReference type="NCBI Taxonomy" id="2886935"/>
    <lineage>
        <taxon>Bacteria</taxon>
        <taxon>Bacillati</taxon>
        <taxon>Actinomycetota</taxon>
        <taxon>Actinomycetes</taxon>
        <taxon>Micrococcales</taxon>
        <taxon>Micrococcaceae</taxon>
        <taxon>Arthrobacter</taxon>
    </lineage>
</organism>
<dbReference type="InterPro" id="IPR023772">
    <property type="entry name" value="DNA-bd_HTH_TetR-type_CS"/>
</dbReference>
<evidence type="ECO:0000313" key="6">
    <source>
        <dbReference type="EMBL" id="MCC3298499.1"/>
    </source>
</evidence>
<evidence type="ECO:0000256" key="2">
    <source>
        <dbReference type="ARBA" id="ARBA00023125"/>
    </source>
</evidence>
<dbReference type="PRINTS" id="PR00455">
    <property type="entry name" value="HTHTETR"/>
</dbReference>
<sequence>MQDRAKATRDAILAGAASVFEEYGYGRASLSQVADRAKVTKGALYFHFPSKEDLARAVITEQHSFVSAQNEELLKQGFPPLESMILMCRRFAANLLTEPMVRAGSRLTLEASSFDEDVRQPYEDWIALMGRLAREAQQRGELRGDLDPDSLARFVVSSLTGVHIVSAVLTERADLSRRVDEMWAMVLPGVLSDDARDTSGELIRKTTGG</sequence>
<evidence type="ECO:0000259" key="5">
    <source>
        <dbReference type="PROSITE" id="PS50977"/>
    </source>
</evidence>
<dbReference type="SUPFAM" id="SSF48498">
    <property type="entry name" value="Tetracyclin repressor-like, C-terminal domain"/>
    <property type="match status" value="1"/>
</dbReference>
<dbReference type="Gene3D" id="1.10.357.10">
    <property type="entry name" value="Tetracycline Repressor, domain 2"/>
    <property type="match status" value="1"/>
</dbReference>
<dbReference type="PANTHER" id="PTHR47506:SF1">
    <property type="entry name" value="HTH-TYPE TRANSCRIPTIONAL REGULATOR YJDC"/>
    <property type="match status" value="1"/>
</dbReference>
<dbReference type="PROSITE" id="PS01081">
    <property type="entry name" value="HTH_TETR_1"/>
    <property type="match status" value="1"/>
</dbReference>
<feature type="domain" description="HTH tetR-type" evidence="5">
    <location>
        <begin position="6"/>
        <end position="66"/>
    </location>
</feature>
<keyword evidence="3" id="KW-0804">Transcription</keyword>
<name>A0A9X1SFC9_9MICC</name>
<dbReference type="EMBL" id="JAJFZV010000012">
    <property type="protein sequence ID" value="MCC3298499.1"/>
    <property type="molecule type" value="Genomic_DNA"/>
</dbReference>
<dbReference type="AlphaFoldDB" id="A0A9X1SFC9"/>